<reference evidence="1" key="1">
    <citation type="journal article" date="2019" name="Sci. Rep.">
        <title>Draft genome of Tanacetum cinerariifolium, the natural source of mosquito coil.</title>
        <authorList>
            <person name="Yamashiro T."/>
            <person name="Shiraishi A."/>
            <person name="Satake H."/>
            <person name="Nakayama K."/>
        </authorList>
    </citation>
    <scope>NUCLEOTIDE SEQUENCE</scope>
</reference>
<dbReference type="AlphaFoldDB" id="A0A699RE76"/>
<organism evidence="1">
    <name type="scientific">Tanacetum cinerariifolium</name>
    <name type="common">Dalmatian daisy</name>
    <name type="synonym">Chrysanthemum cinerariifolium</name>
    <dbReference type="NCBI Taxonomy" id="118510"/>
    <lineage>
        <taxon>Eukaryota</taxon>
        <taxon>Viridiplantae</taxon>
        <taxon>Streptophyta</taxon>
        <taxon>Embryophyta</taxon>
        <taxon>Tracheophyta</taxon>
        <taxon>Spermatophyta</taxon>
        <taxon>Magnoliopsida</taxon>
        <taxon>eudicotyledons</taxon>
        <taxon>Gunneridae</taxon>
        <taxon>Pentapetalae</taxon>
        <taxon>asterids</taxon>
        <taxon>campanulids</taxon>
        <taxon>Asterales</taxon>
        <taxon>Asteraceae</taxon>
        <taxon>Asteroideae</taxon>
        <taxon>Anthemideae</taxon>
        <taxon>Anthemidinae</taxon>
        <taxon>Tanacetum</taxon>
    </lineage>
</organism>
<protein>
    <submittedName>
        <fullName evidence="1">Uncharacterized protein</fullName>
    </submittedName>
</protein>
<proteinExistence type="predicted"/>
<evidence type="ECO:0000313" key="1">
    <source>
        <dbReference type="EMBL" id="GFC83377.1"/>
    </source>
</evidence>
<feature type="non-terminal residue" evidence="1">
    <location>
        <position position="1"/>
    </location>
</feature>
<dbReference type="EMBL" id="BKCJ011089190">
    <property type="protein sequence ID" value="GFC83377.1"/>
    <property type="molecule type" value="Genomic_DNA"/>
</dbReference>
<sequence>YVIGLLGYTLAWGDAVDEDGLEATSVIGASGLTSVEEGESVESSST</sequence>
<comment type="caution">
    <text evidence="1">The sequence shown here is derived from an EMBL/GenBank/DDBJ whole genome shotgun (WGS) entry which is preliminary data.</text>
</comment>
<accession>A0A699RE76</accession>
<name>A0A699RE76_TANCI</name>
<gene>
    <name evidence="1" type="ORF">Tci_855347</name>
</gene>